<protein>
    <submittedName>
        <fullName evidence="2">Uncharacterized protein</fullName>
    </submittedName>
</protein>
<feature type="transmembrane region" description="Helical" evidence="1">
    <location>
        <begin position="62"/>
        <end position="83"/>
    </location>
</feature>
<dbReference type="EMBL" id="FUYF01000007">
    <property type="protein sequence ID" value="SKA86061.1"/>
    <property type="molecule type" value="Genomic_DNA"/>
</dbReference>
<dbReference type="RefSeq" id="WP_078784523.1">
    <property type="nucleotide sequence ID" value="NZ_FUYF01000007.1"/>
</dbReference>
<dbReference type="STRING" id="745368.SAMN02745178_01593"/>
<keyword evidence="1" id="KW-1133">Transmembrane helix</keyword>
<name>A0A1T4XAY4_9FIRM</name>
<feature type="transmembrane region" description="Helical" evidence="1">
    <location>
        <begin position="284"/>
        <end position="303"/>
    </location>
</feature>
<evidence type="ECO:0000313" key="3">
    <source>
        <dbReference type="Proteomes" id="UP000190286"/>
    </source>
</evidence>
<evidence type="ECO:0000256" key="1">
    <source>
        <dbReference type="SAM" id="Phobius"/>
    </source>
</evidence>
<dbReference type="OrthoDB" id="1644898at2"/>
<dbReference type="Proteomes" id="UP000190286">
    <property type="component" value="Unassembled WGS sequence"/>
</dbReference>
<dbReference type="GeneID" id="93338057"/>
<feature type="transmembrane region" description="Helical" evidence="1">
    <location>
        <begin position="213"/>
        <end position="235"/>
    </location>
</feature>
<organism evidence="2 3">
    <name type="scientific">Gemmiger formicilis</name>
    <dbReference type="NCBI Taxonomy" id="745368"/>
    <lineage>
        <taxon>Bacteria</taxon>
        <taxon>Bacillati</taxon>
        <taxon>Bacillota</taxon>
        <taxon>Clostridia</taxon>
        <taxon>Eubacteriales</taxon>
        <taxon>Gemmiger</taxon>
    </lineage>
</organism>
<keyword evidence="1" id="KW-0812">Transmembrane</keyword>
<gene>
    <name evidence="2" type="ORF">SAMN02745178_01593</name>
</gene>
<evidence type="ECO:0000313" key="2">
    <source>
        <dbReference type="EMBL" id="SKA86061.1"/>
    </source>
</evidence>
<reference evidence="2 3" key="1">
    <citation type="submission" date="2017-02" db="EMBL/GenBank/DDBJ databases">
        <authorList>
            <person name="Peterson S.W."/>
        </authorList>
    </citation>
    <scope>NUCLEOTIDE SEQUENCE [LARGE SCALE GENOMIC DNA]</scope>
    <source>
        <strain evidence="2 3">ATCC 27749</strain>
    </source>
</reference>
<feature type="transmembrane region" description="Helical" evidence="1">
    <location>
        <begin position="388"/>
        <end position="405"/>
    </location>
</feature>
<dbReference type="AlphaFoldDB" id="A0A1T4XAY4"/>
<proteinExistence type="predicted"/>
<feature type="transmembrane region" description="Helical" evidence="1">
    <location>
        <begin position="95"/>
        <end position="114"/>
    </location>
</feature>
<feature type="transmembrane region" description="Helical" evidence="1">
    <location>
        <begin position="241"/>
        <end position="259"/>
    </location>
</feature>
<feature type="transmembrane region" description="Helical" evidence="1">
    <location>
        <begin position="363"/>
        <end position="382"/>
    </location>
</feature>
<keyword evidence="1" id="KW-0472">Membrane</keyword>
<feature type="transmembrane region" description="Helical" evidence="1">
    <location>
        <begin position="417"/>
        <end position="438"/>
    </location>
</feature>
<accession>A0A1T4XAY4</accession>
<feature type="transmembrane region" description="Helical" evidence="1">
    <location>
        <begin position="444"/>
        <end position="468"/>
    </location>
</feature>
<feature type="transmembrane region" description="Helical" evidence="1">
    <location>
        <begin position="181"/>
        <end position="201"/>
    </location>
</feature>
<keyword evidence="3" id="KW-1185">Reference proteome</keyword>
<sequence length="647" mass="71948">MSKLNLRTFLKCIYRRMARLERAVLLLLCIFAVKFVFSTAAHFAVPLQVVDMLGSGRNPVDVWLLLLCCTAVLGTFCLYRRAARAIGAKCTKADAVILAVCIAASAAFYLHAMVGRQSLYLWDNATYYNLQVRLESNFADGVFTGVGSTIYKTWFNDYAPLVINLLAEPFFMFTPRTANTFALLCALLIPSLVYYSAWLLLTVLRRKLQPKAPVLFTALSMAFVLLLPLLHIALYRGMPDLLGVAFAFMLLALGVGYDFSQPAPARLVSLAAFTGMLMLTRRSYMFTVVAFFLLYGVWVLARAARARQVQTALRFGRFAAASLVCVGVPLLPMFWRIAKADYSDRYATYQTGGFLAELANQRVYLGWLVFAIMLIGILYGLYNAKARALAVLAAVGAVLTVLLVTRVQNMDDHQSLAVAPFYLLGCFLCALLVSDLPWAWPRRILAVSAGVLCALNFGACSQLLPVVFPSGFYSGLYFYVDSPRNDLQQVAEVNAWLRENCTGENSAYMICHGVVYSPDVFRISALPDESIRKILPYGACNPGNDAFPKELLTAQVVLTCTPFDPNNHTEKMNAAFLENQEKYAPFELAATFDMGNGYTITAYRRVKEPTAAELDTYRAYLAEENERFPYNFSAVWDELAVQFANNG</sequence>
<feature type="transmembrane region" description="Helical" evidence="1">
    <location>
        <begin position="315"/>
        <end position="335"/>
    </location>
</feature>